<keyword evidence="2" id="KW-1185">Reference proteome</keyword>
<dbReference type="Proteomes" id="UP001347796">
    <property type="component" value="Unassembled WGS sequence"/>
</dbReference>
<sequence>MSHRPGESFSCVKTDTFVKSLKQCCNERNDEWASDVRGRIEYCSGDLHAADSVYHNSCDSNFRLGGGLPAQFTQCNNVLESEPEIKRKRPGRPENEEQSQAFAKLCALIETNDERQWTILELCEYMASFPEHPDIGSYSSKWMKEKLKSYFGDSIVFSQKEGLGDVITLRETTHKILRTFYENTRTDSSDEGKKIAMISATIKFLRNDTISNVETVNDSYPKSSELSLASALDCLPDTVRYFCEGLISGKETKQKVASLGQAIVQAIRPRAVIAPLQLGLAVQLHYHLTLRSGYSVICTYRAYKSTNLV</sequence>
<protein>
    <submittedName>
        <fullName evidence="1">Uncharacterized protein</fullName>
    </submittedName>
</protein>
<comment type="caution">
    <text evidence="1">The sequence shown here is derived from an EMBL/GenBank/DDBJ whole genome shotgun (WGS) entry which is preliminary data.</text>
</comment>
<proteinExistence type="predicted"/>
<gene>
    <name evidence="1" type="ORF">SNE40_018279</name>
</gene>
<dbReference type="AlphaFoldDB" id="A0AAN8PKA2"/>
<name>A0AAN8PKA2_PATCE</name>
<evidence type="ECO:0000313" key="2">
    <source>
        <dbReference type="Proteomes" id="UP001347796"/>
    </source>
</evidence>
<evidence type="ECO:0000313" key="1">
    <source>
        <dbReference type="EMBL" id="KAK6171855.1"/>
    </source>
</evidence>
<reference evidence="1 2" key="1">
    <citation type="submission" date="2024-01" db="EMBL/GenBank/DDBJ databases">
        <title>The genome of the rayed Mediterranean limpet Patella caerulea (Linnaeus, 1758).</title>
        <authorList>
            <person name="Anh-Thu Weber A."/>
            <person name="Halstead-Nussloch G."/>
        </authorList>
    </citation>
    <scope>NUCLEOTIDE SEQUENCE [LARGE SCALE GENOMIC DNA]</scope>
    <source>
        <strain evidence="1">AATW-2023a</strain>
        <tissue evidence="1">Whole specimen</tissue>
    </source>
</reference>
<organism evidence="1 2">
    <name type="scientific">Patella caerulea</name>
    <name type="common">Rayed Mediterranean limpet</name>
    <dbReference type="NCBI Taxonomy" id="87958"/>
    <lineage>
        <taxon>Eukaryota</taxon>
        <taxon>Metazoa</taxon>
        <taxon>Spiralia</taxon>
        <taxon>Lophotrochozoa</taxon>
        <taxon>Mollusca</taxon>
        <taxon>Gastropoda</taxon>
        <taxon>Patellogastropoda</taxon>
        <taxon>Patelloidea</taxon>
        <taxon>Patellidae</taxon>
        <taxon>Patella</taxon>
    </lineage>
</organism>
<dbReference type="EMBL" id="JAZGQO010000013">
    <property type="protein sequence ID" value="KAK6171855.1"/>
    <property type="molecule type" value="Genomic_DNA"/>
</dbReference>
<accession>A0AAN8PKA2</accession>